<organism evidence="2">
    <name type="scientific">Rhizophora mucronata</name>
    <name type="common">Asiatic mangrove</name>
    <dbReference type="NCBI Taxonomy" id="61149"/>
    <lineage>
        <taxon>Eukaryota</taxon>
        <taxon>Viridiplantae</taxon>
        <taxon>Streptophyta</taxon>
        <taxon>Embryophyta</taxon>
        <taxon>Tracheophyta</taxon>
        <taxon>Spermatophyta</taxon>
        <taxon>Magnoliopsida</taxon>
        <taxon>eudicotyledons</taxon>
        <taxon>Gunneridae</taxon>
        <taxon>Pentapetalae</taxon>
        <taxon>rosids</taxon>
        <taxon>fabids</taxon>
        <taxon>Malpighiales</taxon>
        <taxon>Rhizophoraceae</taxon>
        <taxon>Rhizophora</taxon>
    </lineage>
</organism>
<evidence type="ECO:0000256" key="1">
    <source>
        <dbReference type="SAM" id="Phobius"/>
    </source>
</evidence>
<evidence type="ECO:0000313" key="2">
    <source>
        <dbReference type="EMBL" id="MBX45743.1"/>
    </source>
</evidence>
<proteinExistence type="predicted"/>
<sequence length="39" mass="4796">MLGFVHLVDHFFFFGSFFIFLIVVILFGINFMWEWLDYS</sequence>
<protein>
    <submittedName>
        <fullName evidence="2">Uncharacterized protein</fullName>
    </submittedName>
</protein>
<dbReference type="AlphaFoldDB" id="A0A2P2NTI6"/>
<keyword evidence="1" id="KW-1133">Transmembrane helix</keyword>
<reference evidence="2" key="1">
    <citation type="submission" date="2018-02" db="EMBL/GenBank/DDBJ databases">
        <title>Rhizophora mucronata_Transcriptome.</title>
        <authorList>
            <person name="Meera S.P."/>
            <person name="Sreeshan A."/>
            <person name="Augustine A."/>
        </authorList>
    </citation>
    <scope>NUCLEOTIDE SEQUENCE</scope>
    <source>
        <tissue evidence="2">Leaf</tissue>
    </source>
</reference>
<keyword evidence="1" id="KW-0472">Membrane</keyword>
<keyword evidence="1" id="KW-0812">Transmembrane</keyword>
<accession>A0A2P2NTI6</accession>
<dbReference type="EMBL" id="GGEC01065259">
    <property type="protein sequence ID" value="MBX45743.1"/>
    <property type="molecule type" value="Transcribed_RNA"/>
</dbReference>
<feature type="transmembrane region" description="Helical" evidence="1">
    <location>
        <begin position="12"/>
        <end position="33"/>
    </location>
</feature>
<name>A0A2P2NTI6_RHIMU</name>